<dbReference type="EMBL" id="JAPDOD010000014">
    <property type="protein sequence ID" value="MDA0161760.1"/>
    <property type="molecule type" value="Genomic_DNA"/>
</dbReference>
<gene>
    <name evidence="3" type="ORF">OM076_15915</name>
</gene>
<organism evidence="3 4">
    <name type="scientific">Solirubrobacter ginsenosidimutans</name>
    <dbReference type="NCBI Taxonomy" id="490573"/>
    <lineage>
        <taxon>Bacteria</taxon>
        <taxon>Bacillati</taxon>
        <taxon>Actinomycetota</taxon>
        <taxon>Thermoleophilia</taxon>
        <taxon>Solirubrobacterales</taxon>
        <taxon>Solirubrobacteraceae</taxon>
        <taxon>Solirubrobacter</taxon>
    </lineage>
</organism>
<dbReference type="RefSeq" id="WP_270040976.1">
    <property type="nucleotide sequence ID" value="NZ_JAPDOD010000014.1"/>
</dbReference>
<dbReference type="Gene3D" id="2.60.120.560">
    <property type="entry name" value="Exo-inulinase, domain 1"/>
    <property type="match status" value="2"/>
</dbReference>
<evidence type="ECO:0000259" key="2">
    <source>
        <dbReference type="Pfam" id="PF06439"/>
    </source>
</evidence>
<dbReference type="Pfam" id="PF06439">
    <property type="entry name" value="3keto-disac_hyd"/>
    <property type="match status" value="1"/>
</dbReference>
<dbReference type="InterPro" id="IPR010496">
    <property type="entry name" value="AL/BT2_dom"/>
</dbReference>
<dbReference type="GO" id="GO:0016787">
    <property type="term" value="F:hydrolase activity"/>
    <property type="evidence" value="ECO:0007669"/>
    <property type="project" value="InterPro"/>
</dbReference>
<dbReference type="Gene3D" id="2.60.40.2700">
    <property type="match status" value="1"/>
</dbReference>
<sequence length="625" mass="65202">MHRRVLAGCVALTALAAPTAAQAQYTAPPPAPGFHYIFDGTATGSDASFDKWKFASGTLAQSATQGQATLDVAEGTIRVGASPFGSYWYTPRPFGNEVFRIQYQIENTPTSTPNGGIMIRAPYFAYTGATTNDVLAQKPTGFNYDVCGGALAFCNRTTPGASTTYNWAGAPGPFPPASNASTPAFEYTGGYCARQTAAGVYNVNGTNGQPLTVNGNANNAQHWTQVYCGHEVQINESLNGGGPNPSTDPIKTGSIYGFRNLNAQQSGTNNRLTKGVWHQYEIRTIGQQYTIMIDGKIINQFDNSIPKINTRAGDAPTMARQFTQGYLGLQTHGGTDRISYREIQVKDIADSDIPKNTVMPSVTGSGYQGNALTCNHGTWSTPAGTTYFVKWYRSNKILPTNPRFRAPSATDYWNQTLPIDQTYGTQAQTISDSLLVGEGDTYTPTAEDVGKVVHCAVSADNAGATVWKTAVAPEILSATNANGDAGGTVPATLSLTLGTPASFGPFTPGIAKDYDATTTATVISSAADAALSIADAGATATGHLVNGTFSLPSALQAAATSAAGTGKPLADVGGSAAPTGLLTYAGPVANDAVAVSFRQHISAADALRTGAYSKTLTFTLSTTTP</sequence>
<protein>
    <submittedName>
        <fullName evidence="3">DUF1080 domain-containing protein</fullName>
    </submittedName>
</protein>
<evidence type="ECO:0000313" key="4">
    <source>
        <dbReference type="Proteomes" id="UP001149140"/>
    </source>
</evidence>
<dbReference type="Proteomes" id="UP001149140">
    <property type="component" value="Unassembled WGS sequence"/>
</dbReference>
<proteinExistence type="predicted"/>
<keyword evidence="1" id="KW-0732">Signal</keyword>
<evidence type="ECO:0000256" key="1">
    <source>
        <dbReference type="SAM" id="SignalP"/>
    </source>
</evidence>
<name>A0A9X3S081_9ACTN</name>
<accession>A0A9X3S081</accession>
<dbReference type="AlphaFoldDB" id="A0A9X3S081"/>
<evidence type="ECO:0000313" key="3">
    <source>
        <dbReference type="EMBL" id="MDA0161760.1"/>
    </source>
</evidence>
<feature type="domain" description="3-keto-alpha-glucoside-1,2-lyase/3-keto-2-hydroxy-glucal hydratase" evidence="2">
    <location>
        <begin position="221"/>
        <end position="346"/>
    </location>
</feature>
<keyword evidence="4" id="KW-1185">Reference proteome</keyword>
<reference evidence="3" key="1">
    <citation type="submission" date="2022-10" db="EMBL/GenBank/DDBJ databases">
        <title>The WGS of Solirubrobacter ginsenosidimutans DSM 21036.</title>
        <authorList>
            <person name="Jiang Z."/>
        </authorList>
    </citation>
    <scope>NUCLEOTIDE SEQUENCE</scope>
    <source>
        <strain evidence="3">DSM 21036</strain>
    </source>
</reference>
<comment type="caution">
    <text evidence="3">The sequence shown here is derived from an EMBL/GenBank/DDBJ whole genome shotgun (WGS) entry which is preliminary data.</text>
</comment>
<feature type="chain" id="PRO_5040765697" evidence="1">
    <location>
        <begin position="24"/>
        <end position="625"/>
    </location>
</feature>
<feature type="signal peptide" evidence="1">
    <location>
        <begin position="1"/>
        <end position="23"/>
    </location>
</feature>